<comment type="caution">
    <text evidence="1">The sequence shown here is derived from an EMBL/GenBank/DDBJ whole genome shotgun (WGS) entry which is preliminary data.</text>
</comment>
<organism evidence="1 2">
    <name type="scientific">Pleurotus eryngii</name>
    <name type="common">Boletus of the steppes</name>
    <dbReference type="NCBI Taxonomy" id="5323"/>
    <lineage>
        <taxon>Eukaryota</taxon>
        <taxon>Fungi</taxon>
        <taxon>Dikarya</taxon>
        <taxon>Basidiomycota</taxon>
        <taxon>Agaricomycotina</taxon>
        <taxon>Agaricomycetes</taxon>
        <taxon>Agaricomycetidae</taxon>
        <taxon>Agaricales</taxon>
        <taxon>Pleurotineae</taxon>
        <taxon>Pleurotaceae</taxon>
        <taxon>Pleurotus</taxon>
    </lineage>
</organism>
<gene>
    <name evidence="1" type="ORF">BDN71DRAFT_884136</name>
</gene>
<keyword evidence="2" id="KW-1185">Reference proteome</keyword>
<accession>A0A9P5ZFZ7</accession>
<evidence type="ECO:0000313" key="2">
    <source>
        <dbReference type="Proteomes" id="UP000807025"/>
    </source>
</evidence>
<protein>
    <submittedName>
        <fullName evidence="1">Uncharacterized protein</fullName>
    </submittedName>
</protein>
<dbReference type="AlphaFoldDB" id="A0A9P5ZFZ7"/>
<dbReference type="OrthoDB" id="2684236at2759"/>
<sequence>MVSSPTLPQRENVRRYLRVLSAFKYLHNAMPAQLLKPHEALYEQSTYRLQLLLEKIVRPGRTVVGPQEMISGPWVTTISPGETIGPLVPKELPPLDVVMALHSYMLCPQRYFEDAMLRFGELEARIGDYPFAMIVDALKPDNQGYDSDRIVDASRHWEKEMVPHLIQSSFSSAMLPGV</sequence>
<evidence type="ECO:0000313" key="1">
    <source>
        <dbReference type="EMBL" id="KAF9486761.1"/>
    </source>
</evidence>
<reference evidence="1" key="1">
    <citation type="submission" date="2020-11" db="EMBL/GenBank/DDBJ databases">
        <authorList>
            <consortium name="DOE Joint Genome Institute"/>
            <person name="Ahrendt S."/>
            <person name="Riley R."/>
            <person name="Andreopoulos W."/>
            <person name="Labutti K."/>
            <person name="Pangilinan J."/>
            <person name="Ruiz-Duenas F.J."/>
            <person name="Barrasa J.M."/>
            <person name="Sanchez-Garcia M."/>
            <person name="Camarero S."/>
            <person name="Miyauchi S."/>
            <person name="Serrano A."/>
            <person name="Linde D."/>
            <person name="Babiker R."/>
            <person name="Drula E."/>
            <person name="Ayuso-Fernandez I."/>
            <person name="Pacheco R."/>
            <person name="Padilla G."/>
            <person name="Ferreira P."/>
            <person name="Barriuso J."/>
            <person name="Kellner H."/>
            <person name="Castanera R."/>
            <person name="Alfaro M."/>
            <person name="Ramirez L."/>
            <person name="Pisabarro A.G."/>
            <person name="Kuo A."/>
            <person name="Tritt A."/>
            <person name="Lipzen A."/>
            <person name="He G."/>
            <person name="Yan M."/>
            <person name="Ng V."/>
            <person name="Cullen D."/>
            <person name="Martin F."/>
            <person name="Rosso M.-N."/>
            <person name="Henrissat B."/>
            <person name="Hibbett D."/>
            <person name="Martinez A.T."/>
            <person name="Grigoriev I.V."/>
        </authorList>
    </citation>
    <scope>NUCLEOTIDE SEQUENCE</scope>
    <source>
        <strain evidence="1">ATCC 90797</strain>
    </source>
</reference>
<proteinExistence type="predicted"/>
<dbReference type="Proteomes" id="UP000807025">
    <property type="component" value="Unassembled WGS sequence"/>
</dbReference>
<name>A0A9P5ZFZ7_PLEER</name>
<dbReference type="EMBL" id="MU154946">
    <property type="protein sequence ID" value="KAF9486761.1"/>
    <property type="molecule type" value="Genomic_DNA"/>
</dbReference>